<dbReference type="PRINTS" id="PR00507">
    <property type="entry name" value="N12N6MTFRASE"/>
</dbReference>
<dbReference type="SUPFAM" id="SSF53335">
    <property type="entry name" value="S-adenosyl-L-methionine-dependent methyltransferases"/>
    <property type="match status" value="1"/>
</dbReference>
<evidence type="ECO:0000313" key="8">
    <source>
        <dbReference type="Proteomes" id="UP000016761"/>
    </source>
</evidence>
<comment type="catalytic activity">
    <reaction evidence="5">
        <text>a 2'-deoxyadenosine in DNA + S-adenosyl-L-methionine = an N(6)-methyl-2'-deoxyadenosine in DNA + S-adenosyl-L-homocysteine + H(+)</text>
        <dbReference type="Rhea" id="RHEA:15197"/>
        <dbReference type="Rhea" id="RHEA-COMP:12418"/>
        <dbReference type="Rhea" id="RHEA-COMP:12419"/>
        <dbReference type="ChEBI" id="CHEBI:15378"/>
        <dbReference type="ChEBI" id="CHEBI:57856"/>
        <dbReference type="ChEBI" id="CHEBI:59789"/>
        <dbReference type="ChEBI" id="CHEBI:90615"/>
        <dbReference type="ChEBI" id="CHEBI:90616"/>
        <dbReference type="EC" id="2.1.1.72"/>
    </reaction>
</comment>
<gene>
    <name evidence="7" type="ORF">M917_0975</name>
</gene>
<comment type="caution">
    <text evidence="7">The sequence shown here is derived from an EMBL/GenBank/DDBJ whole genome shotgun (WGS) entry which is preliminary data.</text>
</comment>
<name>U4T4K1_9GAMM</name>
<protein>
    <recommendedName>
        <fullName evidence="1">site-specific DNA-methyltransferase (adenine-specific)</fullName>
        <ecNumber evidence="1">2.1.1.72</ecNumber>
    </recommendedName>
</protein>
<dbReference type="STRING" id="1354303.M917_0975"/>
<evidence type="ECO:0000256" key="3">
    <source>
        <dbReference type="ARBA" id="ARBA00022679"/>
    </source>
</evidence>
<evidence type="ECO:0000313" key="7">
    <source>
        <dbReference type="EMBL" id="ERL56297.1"/>
    </source>
</evidence>
<dbReference type="EMBL" id="AUSW01000015">
    <property type="protein sequence ID" value="ERL56297.1"/>
    <property type="molecule type" value="Genomic_DNA"/>
</dbReference>
<dbReference type="GO" id="GO:0003676">
    <property type="term" value="F:nucleic acid binding"/>
    <property type="evidence" value="ECO:0007669"/>
    <property type="project" value="InterPro"/>
</dbReference>
<evidence type="ECO:0000256" key="5">
    <source>
        <dbReference type="ARBA" id="ARBA00047942"/>
    </source>
</evidence>
<dbReference type="EC" id="2.1.1.72" evidence="1"/>
<proteinExistence type="predicted"/>
<dbReference type="GO" id="GO:0009007">
    <property type="term" value="F:site-specific DNA-methyltransferase (adenine-specific) activity"/>
    <property type="evidence" value="ECO:0007669"/>
    <property type="project" value="UniProtKB-EC"/>
</dbReference>
<keyword evidence="8" id="KW-1185">Reference proteome</keyword>
<feature type="domain" description="Type II methyltransferase M.TaqI-like" evidence="6">
    <location>
        <begin position="147"/>
        <end position="298"/>
    </location>
</feature>
<evidence type="ECO:0000256" key="1">
    <source>
        <dbReference type="ARBA" id="ARBA00011900"/>
    </source>
</evidence>
<keyword evidence="4" id="KW-0949">S-adenosyl-L-methionine</keyword>
<dbReference type="PANTHER" id="PTHR33841">
    <property type="entry name" value="DNA METHYLTRANSFERASE YEEA-RELATED"/>
    <property type="match status" value="1"/>
</dbReference>
<reference evidence="7 8" key="1">
    <citation type="journal article" date="2013" name="Genome Announc.">
        <title>Draft Genome Sequence of Psychrobacter aquaticus Strain CMS 56T, Isolated from a Cyanobacterial Mat Sample Collected from Water Bodies in the McMurdo Dry Valley Region of Antarctica.</title>
        <authorList>
            <person name="Reddy G.S."/>
            <person name="Ara S."/>
            <person name="Singh A."/>
            <person name="Kumar Pinnaka A."/>
            <person name="Shivaji S."/>
        </authorList>
    </citation>
    <scope>NUCLEOTIDE SEQUENCE [LARGE SCALE GENOMIC DNA]</scope>
    <source>
        <strain evidence="7 8">CMS 56</strain>
    </source>
</reference>
<dbReference type="RefSeq" id="WP_021813628.1">
    <property type="nucleotide sequence ID" value="NZ_AUSW01000015.1"/>
</dbReference>
<dbReference type="Pfam" id="PF07669">
    <property type="entry name" value="Eco57I"/>
    <property type="match status" value="1"/>
</dbReference>
<dbReference type="InterPro" id="IPR050953">
    <property type="entry name" value="N4_N6_ade-DNA_methylase"/>
</dbReference>
<dbReference type="PANTHER" id="PTHR33841:SF1">
    <property type="entry name" value="DNA METHYLTRANSFERASE A"/>
    <property type="match status" value="1"/>
</dbReference>
<dbReference type="InterPro" id="IPR029063">
    <property type="entry name" value="SAM-dependent_MTases_sf"/>
</dbReference>
<dbReference type="Proteomes" id="UP000016761">
    <property type="component" value="Unassembled WGS sequence"/>
</dbReference>
<dbReference type="AlphaFoldDB" id="U4T4K1"/>
<dbReference type="Gene3D" id="3.40.50.150">
    <property type="entry name" value="Vaccinia Virus protein VP39"/>
    <property type="match status" value="1"/>
</dbReference>
<sequence>MKKLFEHIVLEYSDDNLFLDQLFTTLYLYSRNIYEVNNDLIKSYLLPQTNKLVLELLAQMDSELSTKKLIELFEIAIPKNEKQTNGAIYTPSFIKKYIIDNTFNRFSEKLDSILIADISCGCGAFLYSAAKKLKLETGKPYKEIFPQLYGLDISGNSVQRAKILLSILAITEGEDQNSYEFNIFQGNSLDYNWFKVKKIYENNGFDLVVGNPPYVRAKNLDPKSKEIIKSLKVGSSGNIDLYIPFFEIGINILNENGILGYITVNSFFKSVNARGLRNYLSEKRYSIDIINFGNEQIFENRLTYTCLFFVDKAIVGNISYARATSNDIKNKECIDFSILQYDDLNHHRGWLLSNSVTVSNINKIENTGSTLDELYIIKNGIATLSNDIFIFKPIREDNDYYYFFKDKAERQVEKLICKDIIKPNVLKSEDDIDPAMEKIIFPYLKTKEVLQLLEEDFFNKEYPFAFKYLSDYKTQLNERDKGNGKYKEWFAFGRTQALADSGLKLLFPYMAKRPHFVFTNNAEMLIYCGYAIFSKSERELLILKKILESDVFDYYIRNTSKPYSSNYYSYAKNYVKHFGVCELSSSEEDELLSLDCTEKINAFILNKYQITI</sequence>
<evidence type="ECO:0000256" key="4">
    <source>
        <dbReference type="ARBA" id="ARBA00022691"/>
    </source>
</evidence>
<dbReference type="eggNOG" id="COG0286">
    <property type="taxonomic scope" value="Bacteria"/>
</dbReference>
<dbReference type="InterPro" id="IPR002052">
    <property type="entry name" value="DNA_methylase_N6_adenine_CS"/>
</dbReference>
<dbReference type="GO" id="GO:0006304">
    <property type="term" value="P:DNA modification"/>
    <property type="evidence" value="ECO:0007669"/>
    <property type="project" value="InterPro"/>
</dbReference>
<dbReference type="PATRIC" id="fig|1354303.4.peg.963"/>
<dbReference type="OrthoDB" id="9782445at2"/>
<evidence type="ECO:0000256" key="2">
    <source>
        <dbReference type="ARBA" id="ARBA00022603"/>
    </source>
</evidence>
<accession>U4T4K1</accession>
<evidence type="ECO:0000259" key="6">
    <source>
        <dbReference type="Pfam" id="PF07669"/>
    </source>
</evidence>
<keyword evidence="2" id="KW-0489">Methyltransferase</keyword>
<organism evidence="7 8">
    <name type="scientific">Psychrobacter aquaticus CMS 56</name>
    <dbReference type="NCBI Taxonomy" id="1354303"/>
    <lineage>
        <taxon>Bacteria</taxon>
        <taxon>Pseudomonadati</taxon>
        <taxon>Pseudomonadota</taxon>
        <taxon>Gammaproteobacteria</taxon>
        <taxon>Moraxellales</taxon>
        <taxon>Moraxellaceae</taxon>
        <taxon>Psychrobacter</taxon>
    </lineage>
</organism>
<dbReference type="REBASE" id="75548">
    <property type="entry name" value="M.Paq56ORF975P"/>
</dbReference>
<dbReference type="PROSITE" id="PS00092">
    <property type="entry name" value="N6_MTASE"/>
    <property type="match status" value="1"/>
</dbReference>
<keyword evidence="3" id="KW-0808">Transferase</keyword>
<dbReference type="InterPro" id="IPR011639">
    <property type="entry name" value="MethylTrfase_TaqI-like_dom"/>
</dbReference>
<dbReference type="GO" id="GO:0032259">
    <property type="term" value="P:methylation"/>
    <property type="evidence" value="ECO:0007669"/>
    <property type="project" value="UniProtKB-KW"/>
</dbReference>